<dbReference type="InterPro" id="IPR042098">
    <property type="entry name" value="TauD-like_sf"/>
</dbReference>
<evidence type="ECO:0000259" key="7">
    <source>
        <dbReference type="Pfam" id="PF02668"/>
    </source>
</evidence>
<name>A0A167DP07_9BACL</name>
<dbReference type="PANTHER" id="PTHR30468:SF5">
    <property type="entry name" value="ALPHA-KETOGLUTARATE-DEPENDENT SULFATE ESTER DIOXYGENASE"/>
    <property type="match status" value="1"/>
</dbReference>
<dbReference type="KEGG" id="pcx:LPB68_02740"/>
<dbReference type="EMBL" id="LSFN01000014">
    <property type="protein sequence ID" value="OAB74611.1"/>
    <property type="molecule type" value="Genomic_DNA"/>
</dbReference>
<dbReference type="InterPro" id="IPR051323">
    <property type="entry name" value="AtsK-like"/>
</dbReference>
<dbReference type="OrthoDB" id="581608at2"/>
<gene>
    <name evidence="8" type="ORF">PNBC_11220</name>
</gene>
<dbReference type="PANTHER" id="PTHR30468">
    <property type="entry name" value="ALPHA-KETOGLUTARATE-DEPENDENT SULFONATE DIOXYGENASE"/>
    <property type="match status" value="1"/>
</dbReference>
<comment type="similarity">
    <text evidence="2">Belongs to the TfdA dioxygenase family.</text>
</comment>
<evidence type="ECO:0000256" key="2">
    <source>
        <dbReference type="ARBA" id="ARBA00005896"/>
    </source>
</evidence>
<proteinExistence type="inferred from homology"/>
<keyword evidence="9" id="KW-1185">Reference proteome</keyword>
<evidence type="ECO:0000256" key="3">
    <source>
        <dbReference type="ARBA" id="ARBA00022723"/>
    </source>
</evidence>
<dbReference type="SUPFAM" id="SSF51197">
    <property type="entry name" value="Clavaminate synthase-like"/>
    <property type="match status" value="1"/>
</dbReference>
<dbReference type="Gene3D" id="3.60.130.10">
    <property type="entry name" value="Clavaminate synthase-like"/>
    <property type="match status" value="1"/>
</dbReference>
<dbReference type="GO" id="GO:0016706">
    <property type="term" value="F:2-oxoglutarate-dependent dioxygenase activity"/>
    <property type="evidence" value="ECO:0007669"/>
    <property type="project" value="TreeGrafter"/>
</dbReference>
<dbReference type="STRING" id="1763538.LPB68_02740"/>
<dbReference type="Pfam" id="PF02668">
    <property type="entry name" value="TauD"/>
    <property type="match status" value="1"/>
</dbReference>
<dbReference type="InterPro" id="IPR003819">
    <property type="entry name" value="TauD/TfdA-like"/>
</dbReference>
<dbReference type="AlphaFoldDB" id="A0A167DP07"/>
<evidence type="ECO:0000256" key="5">
    <source>
        <dbReference type="ARBA" id="ARBA00023002"/>
    </source>
</evidence>
<protein>
    <submittedName>
        <fullName evidence="8">Taurine dioxygenase</fullName>
    </submittedName>
</protein>
<dbReference type="GO" id="GO:0005737">
    <property type="term" value="C:cytoplasm"/>
    <property type="evidence" value="ECO:0007669"/>
    <property type="project" value="TreeGrafter"/>
</dbReference>
<comment type="cofactor">
    <cofactor evidence="1">
        <name>Fe(2+)</name>
        <dbReference type="ChEBI" id="CHEBI:29033"/>
    </cofactor>
</comment>
<evidence type="ECO:0000256" key="1">
    <source>
        <dbReference type="ARBA" id="ARBA00001954"/>
    </source>
</evidence>
<evidence type="ECO:0000256" key="6">
    <source>
        <dbReference type="ARBA" id="ARBA00023004"/>
    </source>
</evidence>
<dbReference type="GO" id="GO:0046872">
    <property type="term" value="F:metal ion binding"/>
    <property type="evidence" value="ECO:0007669"/>
    <property type="project" value="UniProtKB-KW"/>
</dbReference>
<dbReference type="Proteomes" id="UP000077134">
    <property type="component" value="Unassembled WGS sequence"/>
</dbReference>
<keyword evidence="3" id="KW-0479">Metal-binding</keyword>
<reference evidence="8 9" key="1">
    <citation type="submission" date="2016-02" db="EMBL/GenBank/DDBJ databases">
        <title>Paenibacillus sp. LPB0068, isolated from Crassostrea gigas.</title>
        <authorList>
            <person name="Shin S.-K."/>
            <person name="Yi H."/>
        </authorList>
    </citation>
    <scope>NUCLEOTIDE SEQUENCE [LARGE SCALE GENOMIC DNA]</scope>
    <source>
        <strain evidence="8 9">LPB0068</strain>
    </source>
</reference>
<evidence type="ECO:0000313" key="9">
    <source>
        <dbReference type="Proteomes" id="UP000077134"/>
    </source>
</evidence>
<evidence type="ECO:0000313" key="8">
    <source>
        <dbReference type="EMBL" id="OAB74611.1"/>
    </source>
</evidence>
<accession>A0A167DP07</accession>
<feature type="domain" description="TauD/TfdA-like" evidence="7">
    <location>
        <begin position="17"/>
        <end position="283"/>
    </location>
</feature>
<comment type="caution">
    <text evidence="8">The sequence shown here is derived from an EMBL/GenBank/DDBJ whole genome shotgun (WGS) entry which is preliminary data.</text>
</comment>
<keyword evidence="6" id="KW-0408">Iron</keyword>
<organism evidence="8 9">
    <name type="scientific">Paenibacillus crassostreae</name>
    <dbReference type="NCBI Taxonomy" id="1763538"/>
    <lineage>
        <taxon>Bacteria</taxon>
        <taxon>Bacillati</taxon>
        <taxon>Bacillota</taxon>
        <taxon>Bacilli</taxon>
        <taxon>Bacillales</taxon>
        <taxon>Paenibacillaceae</taxon>
        <taxon>Paenibacillus</taxon>
    </lineage>
</organism>
<keyword evidence="5" id="KW-0560">Oxidoreductase</keyword>
<sequence>MRRNHKMTTQKQQLKVVPVAGRIGAEIQGVQLSGELDPEVFNEIQQAIQEHKVVFFKGQHHLDDAAQEAFAHLLGEPYAHPTVPVKENSNYIFELDSEHGAKANHWHTDVTFVPEVPKYSILRGVTIPSVGGDTVWANTNTAYEDLPEGLRTLADELWAVHTNDFDYADFKPNSVNLEDNETYQAYRATFESTVFKTRHPVVHVHAETGKKHLLLGGFVNKLEGFSSSESEKIRSIFNSYVERLENTVRWQWTEGDVVIWDNLATQHYAIADYEERRVVRRVTVGKNIPVNQQQEPSKLITKK</sequence>
<evidence type="ECO:0000256" key="4">
    <source>
        <dbReference type="ARBA" id="ARBA00022964"/>
    </source>
</evidence>
<keyword evidence="4 8" id="KW-0223">Dioxygenase</keyword>